<dbReference type="Proteomes" id="UP000069030">
    <property type="component" value="Chromosome"/>
</dbReference>
<evidence type="ECO:0000313" key="1">
    <source>
        <dbReference type="EMBL" id="ALU28104.1"/>
    </source>
</evidence>
<dbReference type="AlphaFoldDB" id="A0AAI8C8Q3"/>
<dbReference type="KEGG" id="mod:AS202_18990"/>
<name>A0AAI8C8Q3_9FLAO</name>
<organism evidence="1 2">
    <name type="scientific">Myroides odoratimimus</name>
    <dbReference type="NCBI Taxonomy" id="76832"/>
    <lineage>
        <taxon>Bacteria</taxon>
        <taxon>Pseudomonadati</taxon>
        <taxon>Bacteroidota</taxon>
        <taxon>Flavobacteriia</taxon>
        <taxon>Flavobacteriales</taxon>
        <taxon>Flavobacteriaceae</taxon>
        <taxon>Myroides</taxon>
    </lineage>
</organism>
<dbReference type="SUPFAM" id="SSF51556">
    <property type="entry name" value="Metallo-dependent hydrolases"/>
    <property type="match status" value="1"/>
</dbReference>
<protein>
    <submittedName>
        <fullName evidence="1">Uncharacterized protein</fullName>
    </submittedName>
</protein>
<gene>
    <name evidence="1" type="ORF">AS202_18990</name>
</gene>
<dbReference type="EMBL" id="CP013690">
    <property type="protein sequence ID" value="ALU28104.1"/>
    <property type="molecule type" value="Genomic_DNA"/>
</dbReference>
<dbReference type="RefSeq" id="WP_155601826.1">
    <property type="nucleotide sequence ID" value="NZ_CP013690.1"/>
</dbReference>
<dbReference type="Gene3D" id="3.20.20.140">
    <property type="entry name" value="Metal-dependent hydrolases"/>
    <property type="match status" value="1"/>
</dbReference>
<reference evidence="1 2" key="1">
    <citation type="journal article" date="2016" name="J. Zhejiang Univ. Sci. B">
        <title>Antibiotic resistance mechanisms of Myroides sp.</title>
        <authorList>
            <person name="Hu S."/>
            <person name="Yuan S."/>
            <person name="Qu H."/>
            <person name="Jiang T."/>
            <person name="Zhou Y."/>
            <person name="Wang M."/>
            <person name="Ming D."/>
        </authorList>
    </citation>
    <scope>NUCLEOTIDE SEQUENCE [LARGE SCALE GENOMIC DNA]</scope>
    <source>
        <strain evidence="1 2">PR63039</strain>
    </source>
</reference>
<evidence type="ECO:0000313" key="2">
    <source>
        <dbReference type="Proteomes" id="UP000069030"/>
    </source>
</evidence>
<sequence length="106" mass="12442">MMNKKEIVIETLPMSNVRIGFHQDFSTYHLWNWIKWKKEGVGVPPIIIGSDDTGIFATNIYNEYANVYLMLIQYYNLSHTEAMNVLEEFKRNGDVYRFKGDRMNGA</sequence>
<proteinExistence type="predicted"/>
<dbReference type="InterPro" id="IPR032466">
    <property type="entry name" value="Metal_Hydrolase"/>
</dbReference>
<accession>A0AAI8C8Q3</accession>